<dbReference type="InterPro" id="IPR009056">
    <property type="entry name" value="Cyt_c-like_dom"/>
</dbReference>
<proteinExistence type="predicted"/>
<feature type="binding site" description="covalent" evidence="8">
    <location>
        <position position="51"/>
    </location>
    <ligand>
        <name>heme c</name>
        <dbReference type="ChEBI" id="CHEBI:61717"/>
        <label>1</label>
    </ligand>
</feature>
<dbReference type="GO" id="GO:0042597">
    <property type="term" value="C:periplasmic space"/>
    <property type="evidence" value="ECO:0007669"/>
    <property type="project" value="UniProtKB-SubCell"/>
</dbReference>
<dbReference type="PROSITE" id="PS51007">
    <property type="entry name" value="CYTC"/>
    <property type="match status" value="2"/>
</dbReference>
<dbReference type="GO" id="GO:0046872">
    <property type="term" value="F:metal ion binding"/>
    <property type="evidence" value="ECO:0007669"/>
    <property type="project" value="UniProtKB-KW"/>
</dbReference>
<evidence type="ECO:0000256" key="9">
    <source>
        <dbReference type="PIRSR" id="PIRSR000294-2"/>
    </source>
</evidence>
<name>A0A4R6IGK5_9SPHI</name>
<accession>A0A4R6IGK5</accession>
<evidence type="ECO:0000256" key="2">
    <source>
        <dbReference type="ARBA" id="ARBA00022617"/>
    </source>
</evidence>
<dbReference type="GO" id="GO:0004130">
    <property type="term" value="F:cytochrome-c peroxidase activity"/>
    <property type="evidence" value="ECO:0007669"/>
    <property type="project" value="TreeGrafter"/>
</dbReference>
<sequence length="318" mass="35750">MKKLYYFTFFAAFVIIMSMAAFNSSEPATKESLGEMLFSDPILSGNRKISCSSCHKAEFAFADTIAISPGVSGRTGTRNAPSVMNSALQASFFWDGRASTLEEQALLPVANPVEMNLPIALAIKRLNRDKKYRKAFYRVFNQYPNATNLALALAAFERTLETNNSPFDDWRLTDNENAVSTSVKRGFLLFNGKARCFQCHFGPDFNNSEFRNIGLFDGKLLTDSGRAVLTKKKTDLGKFKIGPLRNIALTAPYMHNGRFKTLREVIDYYNDPDKVVPHSIGRDPLLSTPINLSEQEKEDIEEFLKSLTDKRFIKDLSS</sequence>
<keyword evidence="2 8" id="KW-0349">Heme</keyword>
<feature type="binding site" description="covalent" evidence="8">
    <location>
        <position position="54"/>
    </location>
    <ligand>
        <name>heme c</name>
        <dbReference type="ChEBI" id="CHEBI:61717"/>
        <label>1</label>
    </ligand>
</feature>
<feature type="binding site" description="covalent" evidence="8">
    <location>
        <position position="196"/>
    </location>
    <ligand>
        <name>heme c</name>
        <dbReference type="ChEBI" id="CHEBI:61717"/>
        <label>2</label>
    </ligand>
</feature>
<keyword evidence="5" id="KW-0574">Periplasm</keyword>
<dbReference type="RefSeq" id="WP_208111034.1">
    <property type="nucleotide sequence ID" value="NZ_SNWM01000004.1"/>
</dbReference>
<dbReference type="Gene3D" id="1.10.760.10">
    <property type="entry name" value="Cytochrome c-like domain"/>
    <property type="match status" value="2"/>
</dbReference>
<evidence type="ECO:0000256" key="8">
    <source>
        <dbReference type="PIRSR" id="PIRSR000294-1"/>
    </source>
</evidence>
<keyword evidence="7 9" id="KW-0408">Iron</keyword>
<feature type="binding site" description="covalent" evidence="8">
    <location>
        <position position="199"/>
    </location>
    <ligand>
        <name>heme c</name>
        <dbReference type="ChEBI" id="CHEBI:61717"/>
        <label>2</label>
    </ligand>
</feature>
<gene>
    <name evidence="12" type="ORF">CLV32_3451</name>
</gene>
<keyword evidence="3 9" id="KW-0479">Metal-binding</keyword>
<dbReference type="Pfam" id="PF03150">
    <property type="entry name" value="CCP_MauG"/>
    <property type="match status" value="1"/>
</dbReference>
<comment type="cofactor">
    <cofactor evidence="8">
        <name>heme</name>
        <dbReference type="ChEBI" id="CHEBI:30413"/>
    </cofactor>
    <text evidence="8">Binds 2 heme groups.</text>
</comment>
<comment type="caution">
    <text evidence="12">The sequence shown here is derived from an EMBL/GenBank/DDBJ whole genome shotgun (WGS) entry which is preliminary data.</text>
</comment>
<evidence type="ECO:0000256" key="5">
    <source>
        <dbReference type="ARBA" id="ARBA00022764"/>
    </source>
</evidence>
<evidence type="ECO:0000313" key="13">
    <source>
        <dbReference type="Proteomes" id="UP000295499"/>
    </source>
</evidence>
<evidence type="ECO:0000256" key="7">
    <source>
        <dbReference type="ARBA" id="ARBA00023004"/>
    </source>
</evidence>
<evidence type="ECO:0000256" key="3">
    <source>
        <dbReference type="ARBA" id="ARBA00022723"/>
    </source>
</evidence>
<dbReference type="InterPro" id="IPR036909">
    <property type="entry name" value="Cyt_c-like_dom_sf"/>
</dbReference>
<dbReference type="Proteomes" id="UP000295499">
    <property type="component" value="Unassembled WGS sequence"/>
</dbReference>
<evidence type="ECO:0000256" key="4">
    <source>
        <dbReference type="ARBA" id="ARBA00022729"/>
    </source>
</evidence>
<dbReference type="InterPro" id="IPR004852">
    <property type="entry name" value="Di-haem_cyt_c_peroxidsae"/>
</dbReference>
<organism evidence="12 13">
    <name type="scientific">Pedobacter duraquae</name>
    <dbReference type="NCBI Taxonomy" id="425511"/>
    <lineage>
        <taxon>Bacteria</taxon>
        <taxon>Pseudomonadati</taxon>
        <taxon>Bacteroidota</taxon>
        <taxon>Sphingobacteriia</taxon>
        <taxon>Sphingobacteriales</taxon>
        <taxon>Sphingobacteriaceae</taxon>
        <taxon>Pedobacter</taxon>
    </lineage>
</organism>
<dbReference type="AlphaFoldDB" id="A0A4R6IGK5"/>
<dbReference type="InterPro" id="IPR026259">
    <property type="entry name" value="MauG/Cytc_peroxidase"/>
</dbReference>
<dbReference type="GO" id="GO:0009055">
    <property type="term" value="F:electron transfer activity"/>
    <property type="evidence" value="ECO:0007669"/>
    <property type="project" value="InterPro"/>
</dbReference>
<feature type="signal peptide" evidence="10">
    <location>
        <begin position="1"/>
        <end position="20"/>
    </location>
</feature>
<feature type="domain" description="Cytochrome c" evidence="11">
    <location>
        <begin position="29"/>
        <end position="130"/>
    </location>
</feature>
<comment type="PTM">
    <text evidence="8">Binds 2 heme groups per subunit.</text>
</comment>
<feature type="domain" description="Cytochrome c" evidence="11">
    <location>
        <begin position="181"/>
        <end position="308"/>
    </location>
</feature>
<evidence type="ECO:0000256" key="1">
    <source>
        <dbReference type="ARBA" id="ARBA00004418"/>
    </source>
</evidence>
<feature type="binding site" description="axial binding residue" evidence="9">
    <location>
        <position position="200"/>
    </location>
    <ligand>
        <name>heme c</name>
        <dbReference type="ChEBI" id="CHEBI:61717"/>
        <label>2</label>
    </ligand>
    <ligandPart>
        <name>Fe</name>
        <dbReference type="ChEBI" id="CHEBI:18248"/>
    </ligandPart>
</feature>
<protein>
    <submittedName>
        <fullName evidence="12">Cytochrome c peroxidase</fullName>
    </submittedName>
</protein>
<dbReference type="SUPFAM" id="SSF46626">
    <property type="entry name" value="Cytochrome c"/>
    <property type="match status" value="2"/>
</dbReference>
<keyword evidence="6" id="KW-0560">Oxidoreductase</keyword>
<feature type="binding site" description="axial binding residue" evidence="9">
    <location>
        <position position="55"/>
    </location>
    <ligand>
        <name>heme c</name>
        <dbReference type="ChEBI" id="CHEBI:61717"/>
        <label>1</label>
    </ligand>
    <ligandPart>
        <name>Fe</name>
        <dbReference type="ChEBI" id="CHEBI:18248"/>
    </ligandPart>
</feature>
<dbReference type="GO" id="GO:0020037">
    <property type="term" value="F:heme binding"/>
    <property type="evidence" value="ECO:0007669"/>
    <property type="project" value="InterPro"/>
</dbReference>
<keyword evidence="12" id="KW-0575">Peroxidase</keyword>
<keyword evidence="4 10" id="KW-0732">Signal</keyword>
<evidence type="ECO:0000256" key="6">
    <source>
        <dbReference type="ARBA" id="ARBA00023002"/>
    </source>
</evidence>
<dbReference type="PANTHER" id="PTHR30600">
    <property type="entry name" value="CYTOCHROME C PEROXIDASE-RELATED"/>
    <property type="match status" value="1"/>
</dbReference>
<evidence type="ECO:0000259" key="11">
    <source>
        <dbReference type="PROSITE" id="PS51007"/>
    </source>
</evidence>
<evidence type="ECO:0000256" key="10">
    <source>
        <dbReference type="SAM" id="SignalP"/>
    </source>
</evidence>
<feature type="chain" id="PRO_5020476366" evidence="10">
    <location>
        <begin position="21"/>
        <end position="318"/>
    </location>
</feature>
<reference evidence="12 13" key="1">
    <citation type="submission" date="2019-03" db="EMBL/GenBank/DDBJ databases">
        <title>Genomic Encyclopedia of Archaeal and Bacterial Type Strains, Phase II (KMG-II): from individual species to whole genera.</title>
        <authorList>
            <person name="Goeker M."/>
        </authorList>
    </citation>
    <scope>NUCLEOTIDE SEQUENCE [LARGE SCALE GENOMIC DNA]</scope>
    <source>
        <strain evidence="12 13">DSM 19034</strain>
    </source>
</reference>
<keyword evidence="13" id="KW-1185">Reference proteome</keyword>
<evidence type="ECO:0000313" key="12">
    <source>
        <dbReference type="EMBL" id="TDO20817.1"/>
    </source>
</evidence>
<dbReference type="InterPro" id="IPR051395">
    <property type="entry name" value="Cytochrome_c_Peroxidase/MauG"/>
</dbReference>
<comment type="subcellular location">
    <subcellularLocation>
        <location evidence="1">Periplasm</location>
    </subcellularLocation>
</comment>
<dbReference type="PIRSF" id="PIRSF000294">
    <property type="entry name" value="Cytochrome-c_peroxidase"/>
    <property type="match status" value="1"/>
</dbReference>
<dbReference type="EMBL" id="SNWM01000004">
    <property type="protein sequence ID" value="TDO20817.1"/>
    <property type="molecule type" value="Genomic_DNA"/>
</dbReference>